<gene>
    <name evidence="6" type="ORF">SAMN05421580_101113</name>
</gene>
<dbReference type="EMBL" id="FTOG01000001">
    <property type="protein sequence ID" value="SIS41912.1"/>
    <property type="molecule type" value="Genomic_DNA"/>
</dbReference>
<dbReference type="InterPro" id="IPR052541">
    <property type="entry name" value="SQRD"/>
</dbReference>
<evidence type="ECO:0000259" key="3">
    <source>
        <dbReference type="Pfam" id="PF07992"/>
    </source>
</evidence>
<name>A0A1N7IXS3_9RHOB</name>
<organism evidence="6 7">
    <name type="scientific">Rhodobacter aestuarii</name>
    <dbReference type="NCBI Taxonomy" id="453582"/>
    <lineage>
        <taxon>Bacteria</taxon>
        <taxon>Pseudomonadati</taxon>
        <taxon>Pseudomonadota</taxon>
        <taxon>Alphaproteobacteria</taxon>
        <taxon>Rhodobacterales</taxon>
        <taxon>Rhodobacter group</taxon>
        <taxon>Rhodobacter</taxon>
    </lineage>
</organism>
<feature type="domain" description="Flavocytochrome c sulphide dehydrogenase flavin-binding" evidence="4">
    <location>
        <begin position="356"/>
        <end position="419"/>
    </location>
</feature>
<keyword evidence="2" id="KW-0274">FAD</keyword>
<dbReference type="SUPFAM" id="SSF51905">
    <property type="entry name" value="FAD/NAD(P)-binding domain"/>
    <property type="match status" value="2"/>
</dbReference>
<dbReference type="GO" id="GO:0016491">
    <property type="term" value="F:oxidoreductase activity"/>
    <property type="evidence" value="ECO:0007669"/>
    <property type="project" value="InterPro"/>
</dbReference>
<dbReference type="Gene3D" id="3.90.760.10">
    <property type="entry name" value="Flavocytochrome c sulphide dehydrogenase, flavin-binding domain"/>
    <property type="match status" value="1"/>
</dbReference>
<dbReference type="Pfam" id="PF21706">
    <property type="entry name" value="FCSD_central"/>
    <property type="match status" value="1"/>
</dbReference>
<dbReference type="STRING" id="453582.SAMN05421580_101113"/>
<proteinExistence type="predicted"/>
<evidence type="ECO:0000256" key="2">
    <source>
        <dbReference type="ARBA" id="ARBA00022827"/>
    </source>
</evidence>
<dbReference type="PANTHER" id="PTHR43755">
    <property type="match status" value="1"/>
</dbReference>
<keyword evidence="1" id="KW-0285">Flavoprotein</keyword>
<dbReference type="Proteomes" id="UP000186221">
    <property type="component" value="Unassembled WGS sequence"/>
</dbReference>
<dbReference type="Pfam" id="PF09242">
    <property type="entry name" value="FCSD-flav_bind"/>
    <property type="match status" value="1"/>
</dbReference>
<dbReference type="GO" id="GO:0050660">
    <property type="term" value="F:flavin adenine dinucleotide binding"/>
    <property type="evidence" value="ECO:0007669"/>
    <property type="project" value="InterPro"/>
</dbReference>
<protein>
    <submittedName>
        <fullName evidence="6">Cytochrome-dependent sulfide dehydrogenase (Flavoprotein)</fullName>
    </submittedName>
</protein>
<feature type="domain" description="Sulfide dehydrogenase [flavocytochrome c] flavoprotein chain central" evidence="5">
    <location>
        <begin position="162"/>
        <end position="277"/>
    </location>
</feature>
<evidence type="ECO:0000256" key="1">
    <source>
        <dbReference type="ARBA" id="ARBA00022630"/>
    </source>
</evidence>
<keyword evidence="7" id="KW-1185">Reference proteome</keyword>
<dbReference type="InterPro" id="IPR015323">
    <property type="entry name" value="FlavoCytC_S_DH_flav-bd"/>
</dbReference>
<dbReference type="RefSeq" id="WP_076483095.1">
    <property type="nucleotide sequence ID" value="NZ_FTOG01000001.1"/>
</dbReference>
<dbReference type="SUPFAM" id="SSF55424">
    <property type="entry name" value="FAD/NAD-linked reductases, dimerisation (C-terminal) domain"/>
    <property type="match status" value="1"/>
</dbReference>
<dbReference type="OrthoDB" id="9802771at2"/>
<dbReference type="InterPro" id="IPR037092">
    <property type="entry name" value="FlavoCytC_S_DH_flav-bd_sf"/>
</dbReference>
<dbReference type="AlphaFoldDB" id="A0A1N7IXS3"/>
<feature type="domain" description="FAD/NAD(P)-binding" evidence="3">
    <location>
        <begin position="33"/>
        <end position="144"/>
    </location>
</feature>
<dbReference type="InterPro" id="IPR006311">
    <property type="entry name" value="TAT_signal"/>
</dbReference>
<dbReference type="PROSITE" id="PS51318">
    <property type="entry name" value="TAT"/>
    <property type="match status" value="1"/>
</dbReference>
<dbReference type="InterPro" id="IPR036188">
    <property type="entry name" value="FAD/NAD-bd_sf"/>
</dbReference>
<reference evidence="7" key="1">
    <citation type="submission" date="2017-01" db="EMBL/GenBank/DDBJ databases">
        <authorList>
            <person name="Varghese N."/>
            <person name="Submissions S."/>
        </authorList>
    </citation>
    <scope>NUCLEOTIDE SEQUENCE [LARGE SCALE GENOMIC DNA]</scope>
    <source>
        <strain evidence="7">DSM 19945</strain>
    </source>
</reference>
<evidence type="ECO:0000259" key="5">
    <source>
        <dbReference type="Pfam" id="PF21706"/>
    </source>
</evidence>
<dbReference type="InterPro" id="IPR023753">
    <property type="entry name" value="FAD/NAD-binding_dom"/>
</dbReference>
<dbReference type="Gene3D" id="3.50.50.60">
    <property type="entry name" value="FAD/NAD(P)-binding domain"/>
    <property type="match status" value="2"/>
</dbReference>
<evidence type="ECO:0000313" key="6">
    <source>
        <dbReference type="EMBL" id="SIS41912.1"/>
    </source>
</evidence>
<dbReference type="InterPro" id="IPR016156">
    <property type="entry name" value="FAD/NAD-linked_Rdtase_dimer_sf"/>
</dbReference>
<evidence type="ECO:0000313" key="7">
    <source>
        <dbReference type="Proteomes" id="UP000186221"/>
    </source>
</evidence>
<dbReference type="FunFam" id="3.50.50.60:FF:000234">
    <property type="entry name" value="Flavocytochrome C sulfide dehydrogenase"/>
    <property type="match status" value="1"/>
</dbReference>
<evidence type="ECO:0000259" key="4">
    <source>
        <dbReference type="Pfam" id="PF09242"/>
    </source>
</evidence>
<sequence>MRGGLTRRRILAAGAGLAVGLVAPAVRGQGLPRVLVIGGGAGGASCARTLAEAGGVAVTLLERAPRYTTCFFSNHVIGGLRPLESLQFGYEGLARAGVHVVIGEAVAAERSARLVRLATGEGLTYDRLVVSPGIDFVPDAVPGWSEDVAEIMPHAWKAGPQTLLLKRQIEAMPEGGTFALIAPPAPYRCPPAPYERVSMIAHRLNQVNPTAKILIFDPKDHFSKQTLFENGWGKYTNGMVTWFGPEFGAADIEVRPETMEVLVEGEAEKVDVCNVIPAQQAGKLTHLAGLTDATGWAPVDPFTMRSLADPNIWVLGDASAQGAMPKGAFAAHSQAQMAAAAIRRDLFGAGDLPDHYSNICWSVLAPGDAVKLGGIYVPRADGITQTESVISAAGEDAATRQATYEEAQTWYGAFTQDIFG</sequence>
<accession>A0A1N7IXS3</accession>
<dbReference type="PANTHER" id="PTHR43755:SF1">
    <property type="entry name" value="FAD-DEPENDENT PYRIDINE NUCLEOTIDE-DISULPHIDE OXIDOREDUCTASE"/>
    <property type="match status" value="1"/>
</dbReference>
<dbReference type="Pfam" id="PF07992">
    <property type="entry name" value="Pyr_redox_2"/>
    <property type="match status" value="1"/>
</dbReference>
<dbReference type="InterPro" id="IPR049386">
    <property type="entry name" value="FCSD_central"/>
</dbReference>